<protein>
    <submittedName>
        <fullName evidence="3">Uncharacterized protein</fullName>
    </submittedName>
</protein>
<evidence type="ECO:0000256" key="1">
    <source>
        <dbReference type="SAM" id="MobiDB-lite"/>
    </source>
</evidence>
<name>A0A7J6SYW8_PEROL</name>
<keyword evidence="2" id="KW-1133">Transmembrane helix</keyword>
<keyword evidence="4" id="KW-1185">Reference proteome</keyword>
<feature type="transmembrane region" description="Helical" evidence="2">
    <location>
        <begin position="72"/>
        <end position="94"/>
    </location>
</feature>
<evidence type="ECO:0000313" key="3">
    <source>
        <dbReference type="EMBL" id="KAF4737782.1"/>
    </source>
</evidence>
<dbReference type="AlphaFoldDB" id="A0A7J6SYW8"/>
<comment type="caution">
    <text evidence="3">The sequence shown here is derived from an EMBL/GenBank/DDBJ whole genome shotgun (WGS) entry which is preliminary data.</text>
</comment>
<keyword evidence="2" id="KW-0812">Transmembrane</keyword>
<organism evidence="3 4">
    <name type="scientific">Perkinsus olseni</name>
    <name type="common">Perkinsus atlanticus</name>
    <dbReference type="NCBI Taxonomy" id="32597"/>
    <lineage>
        <taxon>Eukaryota</taxon>
        <taxon>Sar</taxon>
        <taxon>Alveolata</taxon>
        <taxon>Perkinsozoa</taxon>
        <taxon>Perkinsea</taxon>
        <taxon>Perkinsida</taxon>
        <taxon>Perkinsidae</taxon>
        <taxon>Perkinsus</taxon>
    </lineage>
</organism>
<reference evidence="3 4" key="1">
    <citation type="submission" date="2020-04" db="EMBL/GenBank/DDBJ databases">
        <title>Perkinsus olseni comparative genomics.</title>
        <authorList>
            <person name="Bogema D.R."/>
        </authorList>
    </citation>
    <scope>NUCLEOTIDE SEQUENCE [LARGE SCALE GENOMIC DNA]</scope>
    <source>
        <strain evidence="3 4">ATCC PRA-207</strain>
    </source>
</reference>
<evidence type="ECO:0000313" key="4">
    <source>
        <dbReference type="Proteomes" id="UP000553632"/>
    </source>
</evidence>
<accession>A0A7J6SYW8</accession>
<feature type="compositionally biased region" description="Low complexity" evidence="1">
    <location>
        <begin position="1"/>
        <end position="19"/>
    </location>
</feature>
<evidence type="ECO:0000256" key="2">
    <source>
        <dbReference type="SAM" id="Phobius"/>
    </source>
</evidence>
<feature type="compositionally biased region" description="Low complexity" evidence="1">
    <location>
        <begin position="48"/>
        <end position="63"/>
    </location>
</feature>
<feature type="non-terminal residue" evidence="3">
    <location>
        <position position="1"/>
    </location>
</feature>
<gene>
    <name evidence="3" type="ORF">FOZ63_022354</name>
</gene>
<sequence>PCFRFSPSSLPSSEEGPSSTATAETPGAVNASQSTSKKRKVAEDDGIPGKSPESFPSSKKSKLSATTATSEWWYTLLADSVELTSLAFWGLIVFKHVIRRRSC</sequence>
<dbReference type="Proteomes" id="UP000553632">
    <property type="component" value="Unassembled WGS sequence"/>
</dbReference>
<feature type="region of interest" description="Disordered" evidence="1">
    <location>
        <begin position="1"/>
        <end position="63"/>
    </location>
</feature>
<dbReference type="EMBL" id="JABANO010014913">
    <property type="protein sequence ID" value="KAF4737782.1"/>
    <property type="molecule type" value="Genomic_DNA"/>
</dbReference>
<keyword evidence="2" id="KW-0472">Membrane</keyword>
<proteinExistence type="predicted"/>